<evidence type="ECO:0000259" key="5">
    <source>
        <dbReference type="Pfam" id="PF04073"/>
    </source>
</evidence>
<dbReference type="SUPFAM" id="SSF55826">
    <property type="entry name" value="YbaK/ProRS associated domain"/>
    <property type="match status" value="1"/>
</dbReference>
<comment type="caution">
    <text evidence="6">The sequence shown here is derived from an EMBL/GenBank/DDBJ whole genome shotgun (WGS) entry which is preliminary data.</text>
</comment>
<proteinExistence type="inferred from homology"/>
<keyword evidence="2 4" id="KW-0648">Protein biosynthesis</keyword>
<accession>A0ABQ6VE89</accession>
<comment type="similarity">
    <text evidence="1 4">Belongs to the prolyl-tRNA editing family. YbaK/EbsC subfamily.</text>
</comment>
<dbReference type="RefSeq" id="WP_151843617.1">
    <property type="nucleotide sequence ID" value="NZ_WBZJ01000001.1"/>
</dbReference>
<dbReference type="InterPro" id="IPR036754">
    <property type="entry name" value="YbaK/aa-tRNA-synt-asso_dom_sf"/>
</dbReference>
<organism evidence="6 7">
    <name type="scientific">Corynebacterium zhongnanshanii</name>
    <dbReference type="NCBI Taxonomy" id="2768834"/>
    <lineage>
        <taxon>Bacteria</taxon>
        <taxon>Bacillati</taxon>
        <taxon>Actinomycetota</taxon>
        <taxon>Actinomycetes</taxon>
        <taxon>Mycobacteriales</taxon>
        <taxon>Corynebacteriaceae</taxon>
        <taxon>Corynebacterium</taxon>
    </lineage>
</organism>
<dbReference type="Proteomes" id="UP000436181">
    <property type="component" value="Unassembled WGS sequence"/>
</dbReference>
<keyword evidence="3 4" id="KW-0456">Lyase</keyword>
<evidence type="ECO:0000256" key="1">
    <source>
        <dbReference type="ARBA" id="ARBA00009798"/>
    </source>
</evidence>
<dbReference type="CDD" id="cd00002">
    <property type="entry name" value="YbaK_deacylase"/>
    <property type="match status" value="1"/>
</dbReference>
<protein>
    <recommendedName>
        <fullName evidence="4">Cys-tRNA(Pro)/Cys-tRNA(Cys) deacylase</fullName>
        <ecNumber evidence="4">4.2.-.-</ecNumber>
    </recommendedName>
</protein>
<dbReference type="NCBIfam" id="TIGR00011">
    <property type="entry name" value="YbaK_EbsC"/>
    <property type="match status" value="1"/>
</dbReference>
<evidence type="ECO:0000256" key="4">
    <source>
        <dbReference type="PIRNR" id="PIRNR006181"/>
    </source>
</evidence>
<evidence type="ECO:0000256" key="3">
    <source>
        <dbReference type="ARBA" id="ARBA00023239"/>
    </source>
</evidence>
<evidence type="ECO:0000313" key="7">
    <source>
        <dbReference type="Proteomes" id="UP000436181"/>
    </source>
</evidence>
<dbReference type="EC" id="4.2.-.-" evidence="4"/>
<evidence type="ECO:0000256" key="2">
    <source>
        <dbReference type="ARBA" id="ARBA00022917"/>
    </source>
</evidence>
<dbReference type="EMBL" id="WBZJ01000001">
    <property type="protein sequence ID" value="KAB3522700.1"/>
    <property type="molecule type" value="Genomic_DNA"/>
</dbReference>
<dbReference type="InterPro" id="IPR007214">
    <property type="entry name" value="YbaK/aa-tRNA-synth-assoc-dom"/>
</dbReference>
<evidence type="ECO:0000313" key="6">
    <source>
        <dbReference type="EMBL" id="KAB3522700.1"/>
    </source>
</evidence>
<keyword evidence="7" id="KW-1185">Reference proteome</keyword>
<dbReference type="PANTHER" id="PTHR30411">
    <property type="entry name" value="CYTOPLASMIC PROTEIN"/>
    <property type="match status" value="1"/>
</dbReference>
<dbReference type="Gene3D" id="3.90.960.10">
    <property type="entry name" value="YbaK/aminoacyl-tRNA synthetase-associated domain"/>
    <property type="match status" value="1"/>
</dbReference>
<gene>
    <name evidence="6" type="primary">ybaK</name>
    <name evidence="6" type="ORF">F8377_00505</name>
</gene>
<dbReference type="Pfam" id="PF04073">
    <property type="entry name" value="tRNA_edit"/>
    <property type="match status" value="1"/>
</dbReference>
<sequence length="173" mass="18158">MGKKHDKKSKTPHAATPALLILEEAGVPHTVSTFDSGTDHFGEHAAHELGVDPDRLFKTLVVDLTAGKGSKRVLGVCVLPVSHQLSLKKAAAAHGVPKVTMADPADAQKSSGYVPGGISPLGQKNVLPTVIDETAVLFETIFFSGGRRGLDVEMNAEDLAPLVNARFADVCAD</sequence>
<reference evidence="6 7" key="1">
    <citation type="submission" date="2019-10" db="EMBL/GenBank/DDBJ databases">
        <title>Corynebacterium sp novel species isolated from the respiratory tract of Marmot.</title>
        <authorList>
            <person name="Zhang G."/>
        </authorList>
    </citation>
    <scope>NUCLEOTIDE SEQUENCE [LARGE SCALE GENOMIC DNA]</scope>
    <source>
        <strain evidence="6 7">336</strain>
    </source>
</reference>
<dbReference type="PANTHER" id="PTHR30411:SF0">
    <property type="entry name" value="CYS-TRNA(PRO)_CYS-TRNA(CYS) DEACYLASE YBAK"/>
    <property type="match status" value="1"/>
</dbReference>
<name>A0ABQ6VE89_9CORY</name>
<dbReference type="InterPro" id="IPR004369">
    <property type="entry name" value="Prolyl-tRNA_editing_YbaK/EbsC"/>
</dbReference>
<dbReference type="PIRSF" id="PIRSF006181">
    <property type="entry name" value="EbsC_YbaK"/>
    <property type="match status" value="1"/>
</dbReference>
<feature type="domain" description="YbaK/aminoacyl-tRNA synthetase-associated" evidence="5">
    <location>
        <begin position="43"/>
        <end position="160"/>
    </location>
</feature>